<organism evidence="9 10">
    <name type="scientific">Cercospora berteroae</name>
    <dbReference type="NCBI Taxonomy" id="357750"/>
    <lineage>
        <taxon>Eukaryota</taxon>
        <taxon>Fungi</taxon>
        <taxon>Dikarya</taxon>
        <taxon>Ascomycota</taxon>
        <taxon>Pezizomycotina</taxon>
        <taxon>Dothideomycetes</taxon>
        <taxon>Dothideomycetidae</taxon>
        <taxon>Mycosphaerellales</taxon>
        <taxon>Mycosphaerellaceae</taxon>
        <taxon>Cercospora</taxon>
    </lineage>
</organism>
<dbReference type="Pfam" id="PF00501">
    <property type="entry name" value="AMP-binding"/>
    <property type="match status" value="1"/>
</dbReference>
<dbReference type="Pfam" id="PF13193">
    <property type="entry name" value="AMP-binding_C"/>
    <property type="match status" value="1"/>
</dbReference>
<keyword evidence="4 5" id="KW-0067">ATP-binding</keyword>
<accession>A0A2S6BZG0</accession>
<dbReference type="GO" id="GO:0019427">
    <property type="term" value="P:acetyl-CoA biosynthetic process from acetate"/>
    <property type="evidence" value="ECO:0007669"/>
    <property type="project" value="InterPro"/>
</dbReference>
<dbReference type="GO" id="GO:0005829">
    <property type="term" value="C:cytosol"/>
    <property type="evidence" value="ECO:0007669"/>
    <property type="project" value="TreeGrafter"/>
</dbReference>
<evidence type="ECO:0000259" key="6">
    <source>
        <dbReference type="Pfam" id="PF00501"/>
    </source>
</evidence>
<dbReference type="PANTHER" id="PTHR24095">
    <property type="entry name" value="ACETYL-COENZYME A SYNTHETASE"/>
    <property type="match status" value="1"/>
</dbReference>
<comment type="caution">
    <text evidence="9">The sequence shown here is derived from an EMBL/GenBank/DDBJ whole genome shotgun (WGS) entry which is preliminary data.</text>
</comment>
<dbReference type="InterPro" id="IPR042099">
    <property type="entry name" value="ANL_N_sf"/>
</dbReference>
<keyword evidence="3 5" id="KW-0547">Nucleotide-binding</keyword>
<keyword evidence="2 5" id="KW-0436">Ligase</keyword>
<dbReference type="AlphaFoldDB" id="A0A2S6BZG0"/>
<proteinExistence type="inferred from homology"/>
<dbReference type="GO" id="GO:0005524">
    <property type="term" value="F:ATP binding"/>
    <property type="evidence" value="ECO:0007669"/>
    <property type="project" value="UniProtKB-UniRule"/>
</dbReference>
<dbReference type="InterPro" id="IPR045851">
    <property type="entry name" value="AMP-bd_C_sf"/>
</dbReference>
<evidence type="ECO:0000256" key="2">
    <source>
        <dbReference type="ARBA" id="ARBA00022598"/>
    </source>
</evidence>
<evidence type="ECO:0000259" key="7">
    <source>
        <dbReference type="Pfam" id="PF13193"/>
    </source>
</evidence>
<name>A0A2S6BZG0_9PEZI</name>
<reference evidence="10" key="1">
    <citation type="journal article" date="2017" name="bioRxiv">
        <title>Conservation of a gene cluster reveals novel cercosporin biosynthetic mechanisms and extends production to the genus Colletotrichum.</title>
        <authorList>
            <person name="de Jonge R."/>
            <person name="Ebert M.K."/>
            <person name="Huitt-Roehl C.R."/>
            <person name="Pal P."/>
            <person name="Suttle J.C."/>
            <person name="Spanner R.E."/>
            <person name="Neubauer J.D."/>
            <person name="Jurick W.M.II."/>
            <person name="Stott K.A."/>
            <person name="Secor G.A."/>
            <person name="Thomma B.P.H.J."/>
            <person name="Van de Peer Y."/>
            <person name="Townsend C.A."/>
            <person name="Bolton M.D."/>
        </authorList>
    </citation>
    <scope>NUCLEOTIDE SEQUENCE [LARGE SCALE GENOMIC DNA]</scope>
    <source>
        <strain evidence="10">CBS538.71</strain>
    </source>
</reference>
<keyword evidence="10" id="KW-1185">Reference proteome</keyword>
<dbReference type="GO" id="GO:0016208">
    <property type="term" value="F:AMP binding"/>
    <property type="evidence" value="ECO:0007669"/>
    <property type="project" value="InterPro"/>
</dbReference>
<dbReference type="GO" id="GO:0003987">
    <property type="term" value="F:acetate-CoA ligase activity"/>
    <property type="evidence" value="ECO:0007669"/>
    <property type="project" value="UniProtKB-UniRule"/>
</dbReference>
<feature type="domain" description="Acetyl-coenzyme A synthetase N-terminal" evidence="8">
    <location>
        <begin position="2"/>
        <end position="35"/>
    </location>
</feature>
<evidence type="ECO:0000313" key="9">
    <source>
        <dbReference type="EMBL" id="PPJ52841.1"/>
    </source>
</evidence>
<dbReference type="EMBL" id="PNEN01001653">
    <property type="protein sequence ID" value="PPJ52841.1"/>
    <property type="molecule type" value="Genomic_DNA"/>
</dbReference>
<dbReference type="STRING" id="357750.A0A2S6BZG0"/>
<evidence type="ECO:0000259" key="8">
    <source>
        <dbReference type="Pfam" id="PF16177"/>
    </source>
</evidence>
<evidence type="ECO:0000256" key="3">
    <source>
        <dbReference type="ARBA" id="ARBA00022741"/>
    </source>
</evidence>
<sequence>MLEWDKSFDTIRQGSFEGEDNAWFVEGRLNASFNCVDRWARDKPSHPAIIYEPDEPDCPLQRTVSFLELRREVSRAAWVLQDLGVRKGDTVAIYMPMIPEAFIALLACSRVGAIHSVVFAGFSATALKDRILDAKAEVVITADKGFRGGKCIDLKKIADEAIEGCPQVRHCLFLRRSKESGHLLPRDRIWQEECAKWSPYFPPASMNSEDPLFMLYTSGSTGKPKGLLHSTAGFLLGAALTTKHIFDIQDDDVFFCGGDIGWITGHTYGLYGPLLLGCTTVIYEGTPTYPDLSRYWDIIAKYRVTQFYSAPTALRLLKRGGDNFVNRDMREHLRVLGSVGEPLAANIWKWLHEVVGREAAQVVDTYFQTETGSHVLSAVAGVVPSKPGCCCLPFLGVEAAVLDPTTGKELPDGSEGVLAIRKPTPSMCRTIWGDHARFASVYYRPYPGYYFTGDKAIRDHDGYYWIRGRTDDVINVSAHRLSTAEIEGALLEHPLFAEVAVIGVPDDLTGQAVAAFVSTKPSDEPVDFAKEAVAKVQQNIGKFAVPAHVIVVDDLPRTRSGKIMRRLLRKIWEGEEESLGDTSTLVNPACIDNLIATIQARHRRDSGMSAVNSGS</sequence>
<dbReference type="PANTHER" id="PTHR24095:SF14">
    <property type="entry name" value="ACETYL-COENZYME A SYNTHETASE 1"/>
    <property type="match status" value="1"/>
</dbReference>
<comment type="similarity">
    <text evidence="1 5">Belongs to the ATP-dependent AMP-binding enzyme family.</text>
</comment>
<dbReference type="InterPro" id="IPR025110">
    <property type="entry name" value="AMP-bd_C"/>
</dbReference>
<dbReference type="Gene3D" id="3.30.300.30">
    <property type="match status" value="1"/>
</dbReference>
<comment type="catalytic activity">
    <reaction evidence="5">
        <text>acetate + ATP + CoA = acetyl-CoA + AMP + diphosphate</text>
        <dbReference type="Rhea" id="RHEA:23176"/>
        <dbReference type="ChEBI" id="CHEBI:30089"/>
        <dbReference type="ChEBI" id="CHEBI:30616"/>
        <dbReference type="ChEBI" id="CHEBI:33019"/>
        <dbReference type="ChEBI" id="CHEBI:57287"/>
        <dbReference type="ChEBI" id="CHEBI:57288"/>
        <dbReference type="ChEBI" id="CHEBI:456215"/>
        <dbReference type="EC" id="6.2.1.1"/>
    </reaction>
</comment>
<evidence type="ECO:0000256" key="5">
    <source>
        <dbReference type="RuleBase" id="RU361147"/>
    </source>
</evidence>
<dbReference type="Gene3D" id="3.40.50.12780">
    <property type="entry name" value="N-terminal domain of ligase-like"/>
    <property type="match status" value="1"/>
</dbReference>
<gene>
    <name evidence="9" type="ORF">CBER1_11441</name>
</gene>
<dbReference type="SUPFAM" id="SSF56801">
    <property type="entry name" value="Acetyl-CoA synthetase-like"/>
    <property type="match status" value="1"/>
</dbReference>
<dbReference type="NCBIfam" id="NF001208">
    <property type="entry name" value="PRK00174.1"/>
    <property type="match status" value="1"/>
</dbReference>
<evidence type="ECO:0000256" key="1">
    <source>
        <dbReference type="ARBA" id="ARBA00006432"/>
    </source>
</evidence>
<protein>
    <recommendedName>
        <fullName evidence="5">Acetyl-coenzyme A synthetase</fullName>
        <ecNumber evidence="5">6.2.1.1</ecNumber>
    </recommendedName>
</protein>
<dbReference type="InterPro" id="IPR000873">
    <property type="entry name" value="AMP-dep_synth/lig_dom"/>
</dbReference>
<dbReference type="InterPro" id="IPR020845">
    <property type="entry name" value="AMP-binding_CS"/>
</dbReference>
<feature type="domain" description="AMP-dependent synthetase/ligase" evidence="6">
    <location>
        <begin position="37"/>
        <end position="424"/>
    </location>
</feature>
<dbReference type="OrthoDB" id="1706066at2759"/>
<evidence type="ECO:0000313" key="10">
    <source>
        <dbReference type="Proteomes" id="UP000237631"/>
    </source>
</evidence>
<dbReference type="Proteomes" id="UP000237631">
    <property type="component" value="Unassembled WGS sequence"/>
</dbReference>
<dbReference type="FunFam" id="3.40.50.12780:FF:000001">
    <property type="entry name" value="Acetyl-coenzyme A synthetase"/>
    <property type="match status" value="1"/>
</dbReference>
<dbReference type="PROSITE" id="PS00455">
    <property type="entry name" value="AMP_BINDING"/>
    <property type="match status" value="1"/>
</dbReference>
<dbReference type="Pfam" id="PF16177">
    <property type="entry name" value="ACAS_N"/>
    <property type="match status" value="1"/>
</dbReference>
<dbReference type="EC" id="6.2.1.1" evidence="5"/>
<evidence type="ECO:0000256" key="4">
    <source>
        <dbReference type="ARBA" id="ARBA00022840"/>
    </source>
</evidence>
<feature type="domain" description="AMP-binding enzyme C-terminal" evidence="7">
    <location>
        <begin position="485"/>
        <end position="562"/>
    </location>
</feature>
<dbReference type="NCBIfam" id="TIGR02188">
    <property type="entry name" value="Ac_CoA_lig_AcsA"/>
    <property type="match status" value="1"/>
</dbReference>
<dbReference type="InterPro" id="IPR011904">
    <property type="entry name" value="Ac_CoA_lig"/>
</dbReference>
<dbReference type="InterPro" id="IPR032387">
    <property type="entry name" value="ACAS_N"/>
</dbReference>